<reference evidence="3 4" key="1">
    <citation type="journal article" date="2019" name="Microbiol. Resour. Announc.">
        <title>Draft Genome Sequence of Comamonas testosteroni TA441, a Bacterium That Has a Cryptic Phenol Degradation Gene Cluster.</title>
        <authorList>
            <person name="Arai H."/>
            <person name="Ishii M."/>
        </authorList>
    </citation>
    <scope>NUCLEOTIDE SEQUENCE [LARGE SCALE GENOMIC DNA]</scope>
    <source>
        <strain evidence="3 4">TA441</strain>
    </source>
</reference>
<gene>
    <name evidence="3" type="ORF">CTTA_1705</name>
</gene>
<evidence type="ECO:0000256" key="1">
    <source>
        <dbReference type="SAM" id="MobiDB-lite"/>
    </source>
</evidence>
<comment type="caution">
    <text evidence="3">The sequence shown here is derived from an EMBL/GenBank/DDBJ whole genome shotgun (WGS) entry which is preliminary data.</text>
</comment>
<protein>
    <submittedName>
        <fullName evidence="3">Uncharacterized protein</fullName>
    </submittedName>
</protein>
<feature type="compositionally biased region" description="Basic and acidic residues" evidence="1">
    <location>
        <begin position="126"/>
        <end position="143"/>
    </location>
</feature>
<dbReference type="EMBL" id="BKBW01000003">
    <property type="protein sequence ID" value="GEQ74700.1"/>
    <property type="molecule type" value="Genomic_DNA"/>
</dbReference>
<proteinExistence type="predicted"/>
<accession>A0A5A7MAV6</accession>
<dbReference type="AlphaFoldDB" id="A0A5A7MAV6"/>
<dbReference type="Pfam" id="PF12779">
    <property type="entry name" value="WXXGXW"/>
    <property type="match status" value="1"/>
</dbReference>
<dbReference type="InterPro" id="IPR024447">
    <property type="entry name" value="YXWGXW_rpt"/>
</dbReference>
<evidence type="ECO:0000313" key="3">
    <source>
        <dbReference type="EMBL" id="GEQ74700.1"/>
    </source>
</evidence>
<evidence type="ECO:0000256" key="2">
    <source>
        <dbReference type="SAM" id="SignalP"/>
    </source>
</evidence>
<feature type="signal peptide" evidence="2">
    <location>
        <begin position="1"/>
        <end position="43"/>
    </location>
</feature>
<organism evidence="3 4">
    <name type="scientific">Comamonas testosteroni</name>
    <name type="common">Pseudomonas testosteroni</name>
    <dbReference type="NCBI Taxonomy" id="285"/>
    <lineage>
        <taxon>Bacteria</taxon>
        <taxon>Pseudomonadati</taxon>
        <taxon>Pseudomonadota</taxon>
        <taxon>Betaproteobacteria</taxon>
        <taxon>Burkholderiales</taxon>
        <taxon>Comamonadaceae</taxon>
        <taxon>Comamonas</taxon>
    </lineage>
</organism>
<feature type="region of interest" description="Disordered" evidence="1">
    <location>
        <begin position="126"/>
        <end position="149"/>
    </location>
</feature>
<sequence>MPEPTDSPLAMKEAYMLTIRNTIQTVAAAGAFALMGFAGSAQAQNAYWAGASQGAYVNVQFNAPPPVRYEAVPAPRRGYVWAPGYWEPRGHRHVWRAGHWVQNRPGYVYRQPAWVQHGNRWDYRASRWDRDGDGVPNRHDRNPHNPYRR</sequence>
<name>A0A5A7MAV6_COMTE</name>
<feature type="chain" id="PRO_5022929499" evidence="2">
    <location>
        <begin position="44"/>
        <end position="149"/>
    </location>
</feature>
<keyword evidence="2" id="KW-0732">Signal</keyword>
<dbReference type="Proteomes" id="UP000323105">
    <property type="component" value="Unassembled WGS sequence"/>
</dbReference>
<evidence type="ECO:0000313" key="4">
    <source>
        <dbReference type="Proteomes" id="UP000323105"/>
    </source>
</evidence>